<comment type="caution">
    <text evidence="1">The sequence shown here is derived from an EMBL/GenBank/DDBJ whole genome shotgun (WGS) entry which is preliminary data.</text>
</comment>
<accession>A0A448XP63</accession>
<keyword evidence="2" id="KW-1185">Reference proteome</keyword>
<organism evidence="1 2">
    <name type="scientific">Protopolystoma xenopodis</name>
    <dbReference type="NCBI Taxonomy" id="117903"/>
    <lineage>
        <taxon>Eukaryota</taxon>
        <taxon>Metazoa</taxon>
        <taxon>Spiralia</taxon>
        <taxon>Lophotrochozoa</taxon>
        <taxon>Platyhelminthes</taxon>
        <taxon>Monogenea</taxon>
        <taxon>Polyopisthocotylea</taxon>
        <taxon>Polystomatidea</taxon>
        <taxon>Polystomatidae</taxon>
        <taxon>Protopolystoma</taxon>
    </lineage>
</organism>
<evidence type="ECO:0000313" key="2">
    <source>
        <dbReference type="Proteomes" id="UP000784294"/>
    </source>
</evidence>
<reference evidence="1" key="1">
    <citation type="submission" date="2018-11" db="EMBL/GenBank/DDBJ databases">
        <authorList>
            <consortium name="Pathogen Informatics"/>
        </authorList>
    </citation>
    <scope>NUCLEOTIDE SEQUENCE</scope>
</reference>
<protein>
    <submittedName>
        <fullName evidence="1">Uncharacterized protein</fullName>
    </submittedName>
</protein>
<gene>
    <name evidence="1" type="ORF">PXEA_LOCUS34954</name>
</gene>
<proteinExistence type="predicted"/>
<dbReference type="EMBL" id="CAAALY010269687">
    <property type="protein sequence ID" value="VEL41514.1"/>
    <property type="molecule type" value="Genomic_DNA"/>
</dbReference>
<sequence>MLLVTERFPNGNKALGQAGPRTCFLACLCSLGHQLEDVPDGPRKENISKDSLFRVFLLLFNGGLSKLSPVKSEMILPLFRLNSPFCCVELV</sequence>
<dbReference type="Proteomes" id="UP000784294">
    <property type="component" value="Unassembled WGS sequence"/>
</dbReference>
<name>A0A448XP63_9PLAT</name>
<dbReference type="AlphaFoldDB" id="A0A448XP63"/>
<evidence type="ECO:0000313" key="1">
    <source>
        <dbReference type="EMBL" id="VEL41514.1"/>
    </source>
</evidence>